<dbReference type="InterPro" id="IPR016036">
    <property type="entry name" value="Malonyl_transacylase_ACP-bd"/>
</dbReference>
<dbReference type="InterPro" id="IPR016035">
    <property type="entry name" value="Acyl_Trfase/lysoPLipase"/>
</dbReference>
<feature type="active site" description="Proton donor; for dehydratase activity" evidence="8">
    <location>
        <position position="1064"/>
    </location>
</feature>
<dbReference type="InterPro" id="IPR013154">
    <property type="entry name" value="ADH-like_N"/>
</dbReference>
<dbReference type="InterPro" id="IPR032821">
    <property type="entry name" value="PKS_assoc"/>
</dbReference>
<dbReference type="InterPro" id="IPR049900">
    <property type="entry name" value="PKS_mFAS_DH"/>
</dbReference>
<dbReference type="CDD" id="cd05195">
    <property type="entry name" value="enoyl_red"/>
    <property type="match status" value="1"/>
</dbReference>
<dbReference type="InterPro" id="IPR020806">
    <property type="entry name" value="PKS_PP-bd"/>
</dbReference>
<dbReference type="Gene3D" id="3.40.366.10">
    <property type="entry name" value="Malonyl-Coenzyme A Acyl Carrier Protein, domain 2"/>
    <property type="match status" value="1"/>
</dbReference>
<evidence type="ECO:0000256" key="8">
    <source>
        <dbReference type="PROSITE-ProRule" id="PRU01363"/>
    </source>
</evidence>
<dbReference type="EMBL" id="JAVFKD010000016">
    <property type="protein sequence ID" value="KAK5987064.1"/>
    <property type="molecule type" value="Genomic_DNA"/>
</dbReference>
<dbReference type="PROSITE" id="PS52019">
    <property type="entry name" value="PKS_MFAS_DH"/>
    <property type="match status" value="1"/>
</dbReference>
<evidence type="ECO:0000259" key="9">
    <source>
        <dbReference type="PROSITE" id="PS50075"/>
    </source>
</evidence>
<dbReference type="SUPFAM" id="SSF53335">
    <property type="entry name" value="S-adenosyl-L-methionine-dependent methyltransferases"/>
    <property type="match status" value="1"/>
</dbReference>
<dbReference type="CDD" id="cd02440">
    <property type="entry name" value="AdoMet_MTases"/>
    <property type="match status" value="1"/>
</dbReference>
<dbReference type="Gene3D" id="3.10.129.110">
    <property type="entry name" value="Polyketide synthase dehydratase"/>
    <property type="match status" value="1"/>
</dbReference>
<dbReference type="SMART" id="SM00826">
    <property type="entry name" value="PKS_DH"/>
    <property type="match status" value="1"/>
</dbReference>
<keyword evidence="13" id="KW-1185">Reference proteome</keyword>
<feature type="active site" description="Proton acceptor; for dehydratase activity" evidence="8">
    <location>
        <position position="900"/>
    </location>
</feature>
<dbReference type="Gene3D" id="3.90.180.10">
    <property type="entry name" value="Medium-chain alcohol dehydrogenases, catalytic domain"/>
    <property type="match status" value="1"/>
</dbReference>
<dbReference type="Pfam" id="PF14765">
    <property type="entry name" value="PS-DH"/>
    <property type="match status" value="1"/>
</dbReference>
<dbReference type="SUPFAM" id="SSF53901">
    <property type="entry name" value="Thiolase-like"/>
    <property type="match status" value="1"/>
</dbReference>
<dbReference type="SMART" id="SM00829">
    <property type="entry name" value="PKS_ER"/>
    <property type="match status" value="1"/>
</dbReference>
<dbReference type="SMART" id="SM00823">
    <property type="entry name" value="PKS_PP"/>
    <property type="match status" value="1"/>
</dbReference>
<dbReference type="Gene3D" id="3.40.50.720">
    <property type="entry name" value="NAD(P)-binding Rossmann-like Domain"/>
    <property type="match status" value="2"/>
</dbReference>
<sequence>MPAYQGSSVPVGERDQISPDTFKPIAICGMALRLPGGISNPSQFWDFLLTKGDARSRVPESRYRVSSYYSETERHGTLKTQYGYFLDESIDLGSLDTSFFSFTKSELEFIDPQQRQILEVVRECFESAGETDYRGKQIGCYVGSFGEDWIENLYHELQMYGKYPLMIGMDFSLPNRISFEYDLRGPSLSVRTACSSTLSALHEACLALERGECSAAVVAGCNITTSPTMTLIMSVTGVLSSDGNCKSFDADADGYGRGEAINAIYIKLLEDAVRDGNPIRAVIRGTAINSDGKTSGFHAPSVSAHESLIRKAYLAAGIDDLTQTAFVECHSTGTSVGDPLEANAVANAFGDKGLYIGSTVLALEHKTIPPNIKFNKPNPKIPFESKNLKVPIEPTQWPQDRALRASVNSFGMGGANAHVILESAENFVLPSSPRRRRVIKFRICYALEDLAYTLGVRREHLPFRAASVVNGQQSIITTSFVKAPQSPPNIAFVFTGQGAQWPRMGVQLYESYAVFRRSIMSLDEVLQKLPDAPDWLIRDEMMKDEEQSNLHKASYTQPICTAIQIALVDLLRTINITPSAVIGHSSGELAAAYAADRLSSSHAIISAFYRGVVSENVIQLGGMAAIGLSKGEVDQFLTSGVVVACENSQSSVTISGDQKKLEEVMQAISASHPEVLVRRVKVDVAYHSHHMRDIGETYRSLLDRQFFDGTCSNSSSAHFFSSVSGLKLDESDQVDSRYWQSNLESPVLFHTALKELMAYHKNKQLVFLEVGPHSALSGPVRQAIDQASRGDQYVSCLMRHKACSESFLSAVGKLYCLDVPIDFDTLTNAQHNARVLTDLPTYCWDHSHSILYEPRLNKEWRWTKYPKHQLLGIRSAESTDNEPSWRNVLLLEHVPWLQDHKVGGSIIFPAAAYILMIGEALNQINSAHGGFRIRNMVLSTAMVLTDSKTTEIITSLRKDVRGDWYDFKVGSHNGAGWIDHCHGQARWGNPGHGAQHIDGNTISRPIGISSWYETLRREGLDFGPAFRCVSDLSCSTTQHISTAKVGSTVHEAAYYYTIHPTRLDGVFQTVLAAIYKGLDWAVDQLYVPVSIAEIDICECTSDMNTKVWVRSSNKDRVTLDGEAIGPDGNVVVRVRDATVRPIISSQTAQREQKPRNLARLNWAPDIRFLRLADLITSAPNRKEHTELLNQLTSLCVDQALCRLRERGVSSKTPHLQKYHRWLEKQPPPTYRSTIESVLTKVSATPVASCATAVVKVLENIVPICRGEIEPLQVLMEDDTLLRLYNYMGLSDRAQLFRSIGHGNPRQRILEIGAGTGGTTARLIQDTRYSSYTFTDISSGFFPAAKERFKNFQHLNFKTLDITKDPLSQGFEAGSFDLIVAANVLHATPNLHETLANVRRLLHPRGKLFLEELCTESKFANFICGTLPGWWAGEADGRPDEPYVSPERWEQELKDSGFNGLDGLAYDAPPPYHLSAYMLASPHVPELTPKKRVTLLCDTASAHTAEQFQQVLLSRGYNVGIHGLDHHFQMGQPVIVLVDTVSPFFDDLDTTKLSAFQSFLSQLEESHSRAFWVTRSCQLNCDDPRFSSALGVARTIRSEYGIKFGTCEVDLINDANISLVIDVFERFDGPINEEVMIPEQEYAIVDNVVQIGRILPFSPAEELSLLGKLDWKDGDPVLKLDIDTSGLLGSFVWKVDAEQQVLGDNEVEIEVHSAGLNFADVLIALRTIEPLDNRLGLEASGIVRRAGSAVRGLCSGDRVFSIGPGSFATSIIVSAELCVKIPDGLSLGDASALPVVFSTVIRSLMDLGRLEKAQTILIHSACGGIGLAAIQIAQMIGATIYATVGNGEKVEHLIKTYGIPRDHIFSSRDSSFLAGIMTATNGRGVDLVLNSLAGDLFHVSCQCVTDYGTMINLTKRDRLEGGNLPLKYLKSNTSYHAVDLADLIQVKPKEQERLLLTIVKLYEQGHIKAIVPVYTFPANAVKDCFRYMQAGQHMGKLTVLMDQQKKDFSPRFPSKTVAFQRDASYLLVGGLGGLGGGLARWMAEHGARHLIILSRGAGETDSDKMLFSELESQGCSVTAVKGSVGEMSDVERAISLATATAPLKGVFNLAMVLRDSSLLNMSLDDWNAATVPKVQGAWNLHQATLKHDLDFFVLFSSMCGIVGMPGQANYAAANTFTDAFVQYRQRSKLPASVIDVGAVEGIGFIAENPQVLQRSKWINHFSMSQKELFEAVTITIFTGLPQQEQAGFGYVNSSQIMSGFRSGPGSRAPNTNMYAFDRRFDASHSDDVAENTDVDKSASMDKLAQFLKSAATDRAVLSQSSASDFVALEIAKWVFDLLMKPVEDESEIDVSRSLYDVGLDSLSAVEVRSWWKKTFGLEIGVLEIMSFPSFSALGQYAVEGLTRRFWPEESE</sequence>
<feature type="domain" description="Carrier" evidence="9">
    <location>
        <begin position="2319"/>
        <end position="2400"/>
    </location>
</feature>
<dbReference type="SUPFAM" id="SSF51735">
    <property type="entry name" value="NAD(P)-binding Rossmann-fold domains"/>
    <property type="match status" value="2"/>
</dbReference>
<dbReference type="InterPro" id="IPR011032">
    <property type="entry name" value="GroES-like_sf"/>
</dbReference>
<dbReference type="InterPro" id="IPR036291">
    <property type="entry name" value="NAD(P)-bd_dom_sf"/>
</dbReference>
<dbReference type="InterPro" id="IPR014031">
    <property type="entry name" value="Ketoacyl_synth_C"/>
</dbReference>
<evidence type="ECO:0000259" key="11">
    <source>
        <dbReference type="PROSITE" id="PS52019"/>
    </source>
</evidence>
<comment type="caution">
    <text evidence="12">The sequence shown here is derived from an EMBL/GenBank/DDBJ whole genome shotgun (WGS) entry which is preliminary data.</text>
</comment>
<organism evidence="12 13">
    <name type="scientific">Cladobotryum mycophilum</name>
    <dbReference type="NCBI Taxonomy" id="491253"/>
    <lineage>
        <taxon>Eukaryota</taxon>
        <taxon>Fungi</taxon>
        <taxon>Dikarya</taxon>
        <taxon>Ascomycota</taxon>
        <taxon>Pezizomycotina</taxon>
        <taxon>Sordariomycetes</taxon>
        <taxon>Hypocreomycetidae</taxon>
        <taxon>Hypocreales</taxon>
        <taxon>Hypocreaceae</taxon>
        <taxon>Cladobotryum</taxon>
    </lineage>
</organism>
<feature type="region of interest" description="C-terminal hotdog fold" evidence="8">
    <location>
        <begin position="1003"/>
        <end position="1148"/>
    </location>
</feature>
<reference evidence="12 13" key="1">
    <citation type="submission" date="2024-01" db="EMBL/GenBank/DDBJ databases">
        <title>Complete genome of Cladobotryum mycophilum ATHUM6906.</title>
        <authorList>
            <person name="Christinaki A.C."/>
            <person name="Myridakis A.I."/>
            <person name="Kouvelis V.N."/>
        </authorList>
    </citation>
    <scope>NUCLEOTIDE SEQUENCE [LARGE SCALE GENOMIC DNA]</scope>
    <source>
        <strain evidence="12 13">ATHUM6906</strain>
    </source>
</reference>
<dbReference type="Pfam" id="PF13602">
    <property type="entry name" value="ADH_zinc_N_2"/>
    <property type="match status" value="1"/>
</dbReference>
<feature type="domain" description="PKS/mFAS DH" evidence="11">
    <location>
        <begin position="868"/>
        <end position="1148"/>
    </location>
</feature>
<dbReference type="PANTHER" id="PTHR43775">
    <property type="entry name" value="FATTY ACID SYNTHASE"/>
    <property type="match status" value="1"/>
</dbReference>
<protein>
    <submittedName>
        <fullName evidence="12">Highly reducing polyketide synthase VdtX</fullName>
    </submittedName>
</protein>
<keyword evidence="5" id="KW-0560">Oxidoreductase</keyword>
<dbReference type="InterPro" id="IPR042104">
    <property type="entry name" value="PKS_dehydratase_sf"/>
</dbReference>
<feature type="region of interest" description="N-terminal hotdog fold" evidence="8">
    <location>
        <begin position="868"/>
        <end position="992"/>
    </location>
</feature>
<name>A0ABR0S509_9HYPO</name>
<feature type="domain" description="Ketosynthase family 3 (KS3)" evidence="10">
    <location>
        <begin position="22"/>
        <end position="423"/>
    </location>
</feature>
<dbReference type="InterPro" id="IPR020807">
    <property type="entry name" value="PKS_DH"/>
</dbReference>
<dbReference type="Gene3D" id="1.10.1200.10">
    <property type="entry name" value="ACP-like"/>
    <property type="match status" value="1"/>
</dbReference>
<evidence type="ECO:0000256" key="3">
    <source>
        <dbReference type="ARBA" id="ARBA00022679"/>
    </source>
</evidence>
<evidence type="ECO:0000256" key="4">
    <source>
        <dbReference type="ARBA" id="ARBA00022857"/>
    </source>
</evidence>
<evidence type="ECO:0000256" key="2">
    <source>
        <dbReference type="ARBA" id="ARBA00022553"/>
    </source>
</evidence>
<dbReference type="CDD" id="cd00833">
    <property type="entry name" value="PKS"/>
    <property type="match status" value="1"/>
</dbReference>
<dbReference type="InterPro" id="IPR029063">
    <property type="entry name" value="SAM-dependent_MTases_sf"/>
</dbReference>
<evidence type="ECO:0000256" key="5">
    <source>
        <dbReference type="ARBA" id="ARBA00023002"/>
    </source>
</evidence>
<evidence type="ECO:0000256" key="7">
    <source>
        <dbReference type="ARBA" id="ARBA00023315"/>
    </source>
</evidence>
<dbReference type="SMART" id="SM00825">
    <property type="entry name" value="PKS_KS"/>
    <property type="match status" value="1"/>
</dbReference>
<dbReference type="InterPro" id="IPR014043">
    <property type="entry name" value="Acyl_transferase_dom"/>
</dbReference>
<dbReference type="InterPro" id="IPR057326">
    <property type="entry name" value="KR_dom"/>
</dbReference>
<dbReference type="Pfam" id="PF00698">
    <property type="entry name" value="Acyl_transf_1"/>
    <property type="match status" value="1"/>
</dbReference>
<dbReference type="Pfam" id="PF08240">
    <property type="entry name" value="ADH_N"/>
    <property type="match status" value="1"/>
</dbReference>
<keyword evidence="3" id="KW-0808">Transferase</keyword>
<keyword evidence="7" id="KW-0012">Acyltransferase</keyword>
<evidence type="ECO:0000259" key="10">
    <source>
        <dbReference type="PROSITE" id="PS52004"/>
    </source>
</evidence>
<dbReference type="PANTHER" id="PTHR43775:SF28">
    <property type="entry name" value="SYNTHASE, PUTATIVE-RELATED"/>
    <property type="match status" value="1"/>
</dbReference>
<dbReference type="InterPro" id="IPR036736">
    <property type="entry name" value="ACP-like_sf"/>
</dbReference>
<proteinExistence type="predicted"/>
<dbReference type="InterPro" id="IPR020841">
    <property type="entry name" value="PKS_Beta-ketoAc_synthase_dom"/>
</dbReference>
<dbReference type="InterPro" id="IPR001227">
    <property type="entry name" value="Ac_transferase_dom_sf"/>
</dbReference>
<dbReference type="InterPro" id="IPR049551">
    <property type="entry name" value="PKS_DH_C"/>
</dbReference>
<dbReference type="SUPFAM" id="SSF55048">
    <property type="entry name" value="Probable ACP-binding domain of malonyl-CoA ACP transacylase"/>
    <property type="match status" value="1"/>
</dbReference>
<dbReference type="Pfam" id="PF08659">
    <property type="entry name" value="KR"/>
    <property type="match status" value="1"/>
</dbReference>
<dbReference type="InterPro" id="IPR020843">
    <property type="entry name" value="ER"/>
</dbReference>
<dbReference type="InterPro" id="IPR049552">
    <property type="entry name" value="PKS_DH_N"/>
</dbReference>
<dbReference type="Pfam" id="PF16197">
    <property type="entry name" value="KAsynt_C_assoc"/>
    <property type="match status" value="1"/>
</dbReference>
<dbReference type="Gene3D" id="3.40.47.10">
    <property type="match status" value="1"/>
</dbReference>
<gene>
    <name evidence="12" type="ORF">PT974_11181</name>
</gene>
<evidence type="ECO:0000256" key="1">
    <source>
        <dbReference type="ARBA" id="ARBA00022450"/>
    </source>
</evidence>
<keyword evidence="6" id="KW-0511">Multifunctional enzyme</keyword>
<accession>A0ABR0S509</accession>
<dbReference type="Pfam" id="PF21089">
    <property type="entry name" value="PKS_DH_N"/>
    <property type="match status" value="1"/>
</dbReference>
<dbReference type="SUPFAM" id="SSF47336">
    <property type="entry name" value="ACP-like"/>
    <property type="match status" value="1"/>
</dbReference>
<keyword evidence="2" id="KW-0597">Phosphoprotein</keyword>
<dbReference type="Gene3D" id="3.30.70.3290">
    <property type="match status" value="1"/>
</dbReference>
<dbReference type="InterPro" id="IPR013968">
    <property type="entry name" value="PKS_KR"/>
</dbReference>
<dbReference type="PROSITE" id="PS50075">
    <property type="entry name" value="CARRIER"/>
    <property type="match status" value="1"/>
</dbReference>
<dbReference type="PROSITE" id="PS52004">
    <property type="entry name" value="KS3_2"/>
    <property type="match status" value="1"/>
</dbReference>
<dbReference type="SMART" id="SM00822">
    <property type="entry name" value="PKS_KR"/>
    <property type="match status" value="1"/>
</dbReference>
<evidence type="ECO:0000313" key="13">
    <source>
        <dbReference type="Proteomes" id="UP001338125"/>
    </source>
</evidence>
<dbReference type="Proteomes" id="UP001338125">
    <property type="component" value="Unassembled WGS sequence"/>
</dbReference>
<dbReference type="InterPro" id="IPR014030">
    <property type="entry name" value="Ketoacyl_synth_N"/>
</dbReference>
<dbReference type="Pfam" id="PF00109">
    <property type="entry name" value="ketoacyl-synt"/>
    <property type="match status" value="1"/>
</dbReference>
<dbReference type="InterPro" id="IPR009081">
    <property type="entry name" value="PP-bd_ACP"/>
</dbReference>
<dbReference type="SUPFAM" id="SSF50129">
    <property type="entry name" value="GroES-like"/>
    <property type="match status" value="1"/>
</dbReference>
<keyword evidence="4" id="KW-0521">NADP</keyword>
<dbReference type="Pfam" id="PF02801">
    <property type="entry name" value="Ketoacyl-synt_C"/>
    <property type="match status" value="1"/>
</dbReference>
<dbReference type="Gene3D" id="3.40.50.150">
    <property type="entry name" value="Vaccinia Virus protein VP39"/>
    <property type="match status" value="1"/>
</dbReference>
<dbReference type="Pfam" id="PF08242">
    <property type="entry name" value="Methyltransf_12"/>
    <property type="match status" value="1"/>
</dbReference>
<keyword evidence="1" id="KW-0596">Phosphopantetheine</keyword>
<dbReference type="Pfam" id="PF00550">
    <property type="entry name" value="PP-binding"/>
    <property type="match status" value="1"/>
</dbReference>
<evidence type="ECO:0000313" key="12">
    <source>
        <dbReference type="EMBL" id="KAK5987064.1"/>
    </source>
</evidence>
<dbReference type="SMART" id="SM00827">
    <property type="entry name" value="PKS_AT"/>
    <property type="match status" value="1"/>
</dbReference>
<evidence type="ECO:0000256" key="6">
    <source>
        <dbReference type="ARBA" id="ARBA00023268"/>
    </source>
</evidence>
<dbReference type="InterPro" id="IPR050091">
    <property type="entry name" value="PKS_NRPS_Biosynth_Enz"/>
</dbReference>
<dbReference type="InterPro" id="IPR013217">
    <property type="entry name" value="Methyltransf_12"/>
</dbReference>
<dbReference type="InterPro" id="IPR016039">
    <property type="entry name" value="Thiolase-like"/>
</dbReference>
<dbReference type="SUPFAM" id="SSF52151">
    <property type="entry name" value="FabD/lysophospholipase-like"/>
    <property type="match status" value="1"/>
</dbReference>